<evidence type="ECO:0000313" key="2">
    <source>
        <dbReference type="Proteomes" id="UP001283361"/>
    </source>
</evidence>
<dbReference type="Proteomes" id="UP001283361">
    <property type="component" value="Unassembled WGS sequence"/>
</dbReference>
<accession>A0AAE0Z3E2</accession>
<comment type="caution">
    <text evidence="1">The sequence shown here is derived from an EMBL/GenBank/DDBJ whole genome shotgun (WGS) entry which is preliminary data.</text>
</comment>
<organism evidence="1 2">
    <name type="scientific">Elysia crispata</name>
    <name type="common">lettuce slug</name>
    <dbReference type="NCBI Taxonomy" id="231223"/>
    <lineage>
        <taxon>Eukaryota</taxon>
        <taxon>Metazoa</taxon>
        <taxon>Spiralia</taxon>
        <taxon>Lophotrochozoa</taxon>
        <taxon>Mollusca</taxon>
        <taxon>Gastropoda</taxon>
        <taxon>Heterobranchia</taxon>
        <taxon>Euthyneura</taxon>
        <taxon>Panpulmonata</taxon>
        <taxon>Sacoglossa</taxon>
        <taxon>Placobranchoidea</taxon>
        <taxon>Plakobranchidae</taxon>
        <taxon>Elysia</taxon>
    </lineage>
</organism>
<keyword evidence="2" id="KW-1185">Reference proteome</keyword>
<sequence length="69" mass="7783">MHKSWPDESLWTEAERVKIAPSSDFVLLQRLGLILVSDQVKNGIGIAALFKKKKSDVNYILCFAAYESI</sequence>
<proteinExistence type="predicted"/>
<dbReference type="EMBL" id="JAWDGP010004902">
    <property type="protein sequence ID" value="KAK3761411.1"/>
    <property type="molecule type" value="Genomic_DNA"/>
</dbReference>
<gene>
    <name evidence="1" type="ORF">RRG08_024278</name>
</gene>
<name>A0AAE0Z3E2_9GAST</name>
<reference evidence="1" key="1">
    <citation type="journal article" date="2023" name="G3 (Bethesda)">
        <title>A reference genome for the long-term kleptoplast-retaining sea slug Elysia crispata morphotype clarki.</title>
        <authorList>
            <person name="Eastman K.E."/>
            <person name="Pendleton A.L."/>
            <person name="Shaikh M.A."/>
            <person name="Suttiyut T."/>
            <person name="Ogas R."/>
            <person name="Tomko P."/>
            <person name="Gavelis G."/>
            <person name="Widhalm J.R."/>
            <person name="Wisecaver J.H."/>
        </authorList>
    </citation>
    <scope>NUCLEOTIDE SEQUENCE</scope>
    <source>
        <strain evidence="1">ECLA1</strain>
    </source>
</reference>
<protein>
    <submittedName>
        <fullName evidence="1">Uncharacterized protein</fullName>
    </submittedName>
</protein>
<evidence type="ECO:0000313" key="1">
    <source>
        <dbReference type="EMBL" id="KAK3761411.1"/>
    </source>
</evidence>
<dbReference type="AlphaFoldDB" id="A0AAE0Z3E2"/>